<feature type="region of interest" description="Disordered" evidence="1">
    <location>
        <begin position="17"/>
        <end position="45"/>
    </location>
</feature>
<dbReference type="CDD" id="cd08640">
    <property type="entry name" value="DNA_pol_A_plastid_like"/>
    <property type="match status" value="1"/>
</dbReference>
<dbReference type="CDD" id="cd06139">
    <property type="entry name" value="DNA_polA_I_Ecoli_like_exo"/>
    <property type="match status" value="1"/>
</dbReference>
<dbReference type="PRINTS" id="PR00868">
    <property type="entry name" value="DNAPOLI"/>
</dbReference>
<dbReference type="Gene3D" id="3.30.70.370">
    <property type="match status" value="1"/>
</dbReference>
<dbReference type="InterPro" id="IPR012337">
    <property type="entry name" value="RNaseH-like_sf"/>
</dbReference>
<feature type="compositionally biased region" description="Low complexity" evidence="1">
    <location>
        <begin position="19"/>
        <end position="28"/>
    </location>
</feature>
<dbReference type="GO" id="GO:0008408">
    <property type="term" value="F:3'-5' exonuclease activity"/>
    <property type="evidence" value="ECO:0007669"/>
    <property type="project" value="InterPro"/>
</dbReference>
<name>A0A6V7P6F7_ANACO</name>
<feature type="compositionally biased region" description="Basic and acidic residues" evidence="1">
    <location>
        <begin position="1382"/>
        <end position="1392"/>
    </location>
</feature>
<sequence length="1946" mass="215703">MHGYCVSISDIPGAPFPSPSSSSSYSYPREGFPRRRSRPRSTAVFTPLSPKTAPCGCGGAKLGRVIGSMAMGVPAHGGALRPCPASSSSRLCSSALRPVPGSPRPPLKPFPGPRRQEFCTLHRLDAHASDFRVCYQSSEWRSTLSKLNTVESDWDKERTMLKIKKRTNQILKDAYDGRISLKGTQRKDQLLEGKKYYLGPLQDSSAPKYANYPNVEIRERSASHFATSRHSNLDLDTNRMMDLPRQSESFLSEAVSKKIKPNGSHVLKETIEGQYISSKTSQEQVNVLRKPENLRAELARVYDKVLVVDNILAAKKVVRLLTTAYRRFVHACDTEVSNIDVKQETPVGHGEIICFSIYSGPKANFGNGKSCIWVDVLDGGRDILMEFAPFFEDPSIKKVWHNYSFDSHIIENYGIKLSGFHADTMHLARLWDSSRRADGGYSLEALTSDPKVMSSGDSKHNSGLSAAKVSMKAIFGKKKVKKDGSEGKVITYDPVEKLQREDRELWICYSALDSIKALELFESLKRKLEDVKWIVDGETRGSMFDFYEEYWRPFGALLVKMETEGMLVDRSYLSEIEKVAIAEQQLAAARFRKWASKYCADAKYMNVGSDTQIRQLFFGGIQNSKTPDETLPESKTFKVPNTENLIEKGKKSPSKYITITLHKIVDDMRTEMFTASGRPSVSGDALRALAGKITADQIYMMEDDCGDKSDISLVEGSLVEENKETPATTTDDEDLSAYGTAYHAFGGGKEGKEACHAIAALCEVCSIDSLISNFILPLQGNHISCDNGRVHCSLNINTETGRLSARRPNLQNQPALEKDRYRIRQAFVAGPGNSLIVADYGQLELRILAHLANCKSMLNAFKAGGDFHSRTAMNMYTYVRDAVEEKRVLLEWHPQPGEEKPPVPLLKDAFASERRKAKMLNFSIAYGKTPVGLSRDWKVSLKEAKETVKLWYKERQEVLRWQEKRKRQALEMQCVHTLLGRSRRFPSIVNPGPGQRVTLSELLSILLYSAADVAMCAMLEIDRNERLKELGWRLLLQVHDEVILEGPTESAELAKAIVVECMSKPFNGHNFLKVDLAVDAKCAQTWSVKFLSCDHSPRLPFPLRPDLLSYASPSASSELSHSPVAPELPSFPEAGLPKDITRRPTTTLEGLIAEDPLPGTAAGEDGDNNGDVGVGTVGSTPKDQFHVGNHHTDVTDDEGWITIPYKELPENWSTVPDILQLRSLDRSFIFPGEQIHILVCLSATKQDTETITPFRVAAVMSRNGKSQQNGKQQMESSPSNPNSISDEGEVNGTCEEAADHTKESNGETLSTAVEMPPKQDISMTESLLRMEDHRQQTENILERFKNSNFFVRIAQSDEPLWSKRSLADQSSLNQEMAGGKSRLNDGGHEKASKTGPFSAVVDKGSFDGIKSGGVARDTVRCYSLSNGDIVSCLLSIGRMQVILRVNVGVSDIKDPILEVLQFEKCIANDLVSENRNGMHVQSNEDPCRELLNWLLPLDRTLPPPRPLSPPLSSTISHKPSYSASGSQIFSFSHFRSYSMPSLPQSVVPPPSTAYSSNSKPPFDLEDFDRFSSEKSTKGSDMENEGLLSFRGVPLEPERYSVHCGLEGIYLPGRRWHRKVEIIQPLEIHSFAAGCTSEDLLCVQIKNVSPAHIPDIVIFWMQFLFLPSLALRRGEEHSFILKPATRMCRENRSNGEATPTHPLSKLGTAASNMHVALRVSEHKKVSPAADQYAVLVSCRCNYTESKLFFKQATNWRPCVARDLMISVSSEPYKQTVGPTARVPQLPVQVLTLEATNLTAEDLTLTVLAPESSTSYSSVLSLNSTPTNPVNSYDGLNEYMGRTGGDKRAARIQRLRSIPADSRKEVDGGDNESSNAEGCTHLWLQSAVPLGCVPARSSATVKLELLPLTDGIITLDTLKIAIKEKGLTYIPEHSLKIYATSGISTGIL</sequence>
<dbReference type="GO" id="GO:0003887">
    <property type="term" value="F:DNA-directed DNA polymerase activity"/>
    <property type="evidence" value="ECO:0007669"/>
    <property type="project" value="InterPro"/>
</dbReference>
<dbReference type="Pfam" id="PF00476">
    <property type="entry name" value="DNA_pol_A"/>
    <property type="match status" value="2"/>
</dbReference>
<dbReference type="PANTHER" id="PTHR36034:SF2">
    <property type="entry name" value="EXPRESSED PROTEIN"/>
    <property type="match status" value="1"/>
</dbReference>
<evidence type="ECO:0000259" key="2">
    <source>
        <dbReference type="SMART" id="SM00482"/>
    </source>
</evidence>
<gene>
    <name evidence="3" type="ORF">CB5_LOCUS9598</name>
</gene>
<dbReference type="SUPFAM" id="SSF56672">
    <property type="entry name" value="DNA/RNA polymerases"/>
    <property type="match status" value="1"/>
</dbReference>
<dbReference type="PANTHER" id="PTHR36034">
    <property type="entry name" value="EXPRESSED PROTEIN"/>
    <property type="match status" value="1"/>
</dbReference>
<feature type="region of interest" description="Disordered" evidence="1">
    <location>
        <begin position="1371"/>
        <end position="1396"/>
    </location>
</feature>
<evidence type="ECO:0000313" key="3">
    <source>
        <dbReference type="EMBL" id="CAD1826387.1"/>
    </source>
</evidence>
<dbReference type="InterPro" id="IPR036397">
    <property type="entry name" value="RNaseH_sf"/>
</dbReference>
<dbReference type="InterPro" id="IPR043502">
    <property type="entry name" value="DNA/RNA_pol_sf"/>
</dbReference>
<dbReference type="SMART" id="SM00482">
    <property type="entry name" value="POLAc"/>
    <property type="match status" value="1"/>
</dbReference>
<dbReference type="InterPro" id="IPR001098">
    <property type="entry name" value="DNA-dir_DNA_pol_A_palm_dom"/>
</dbReference>
<dbReference type="GO" id="GO:0003677">
    <property type="term" value="F:DNA binding"/>
    <property type="evidence" value="ECO:0007669"/>
    <property type="project" value="InterPro"/>
</dbReference>
<feature type="region of interest" description="Disordered" evidence="1">
    <location>
        <begin position="1262"/>
        <end position="1319"/>
    </location>
</feature>
<organism evidence="3">
    <name type="scientific">Ananas comosus var. bracteatus</name>
    <name type="common">red pineapple</name>
    <dbReference type="NCBI Taxonomy" id="296719"/>
    <lineage>
        <taxon>Eukaryota</taxon>
        <taxon>Viridiplantae</taxon>
        <taxon>Streptophyta</taxon>
        <taxon>Embryophyta</taxon>
        <taxon>Tracheophyta</taxon>
        <taxon>Spermatophyta</taxon>
        <taxon>Magnoliopsida</taxon>
        <taxon>Liliopsida</taxon>
        <taxon>Poales</taxon>
        <taxon>Bromeliaceae</taxon>
        <taxon>Bromelioideae</taxon>
        <taxon>Ananas</taxon>
    </lineage>
</organism>
<feature type="compositionally biased region" description="Polar residues" evidence="1">
    <location>
        <begin position="1263"/>
        <end position="1285"/>
    </location>
</feature>
<feature type="region of interest" description="Disordered" evidence="1">
    <location>
        <begin position="1115"/>
        <end position="1193"/>
    </location>
</feature>
<evidence type="ECO:0000256" key="1">
    <source>
        <dbReference type="SAM" id="MobiDB-lite"/>
    </source>
</evidence>
<dbReference type="Gene3D" id="1.10.150.20">
    <property type="entry name" value="5' to 3' exonuclease, C-terminal subdomain"/>
    <property type="match status" value="1"/>
</dbReference>
<dbReference type="SUPFAM" id="SSF53098">
    <property type="entry name" value="Ribonuclease H-like"/>
    <property type="match status" value="1"/>
</dbReference>
<dbReference type="Pfam" id="PF01612">
    <property type="entry name" value="DNA_pol_A_exo1"/>
    <property type="match status" value="1"/>
</dbReference>
<dbReference type="Gene3D" id="3.30.420.10">
    <property type="entry name" value="Ribonuclease H-like superfamily/Ribonuclease H"/>
    <property type="match status" value="1"/>
</dbReference>
<feature type="compositionally biased region" description="Low complexity" evidence="1">
    <location>
        <begin position="1115"/>
        <end position="1125"/>
    </location>
</feature>
<dbReference type="GO" id="GO:0006261">
    <property type="term" value="P:DNA-templated DNA replication"/>
    <property type="evidence" value="ECO:0007669"/>
    <property type="project" value="InterPro"/>
</dbReference>
<dbReference type="InterPro" id="IPR002298">
    <property type="entry name" value="DNA_polymerase_A"/>
</dbReference>
<proteinExistence type="predicted"/>
<reference evidence="3" key="1">
    <citation type="submission" date="2020-07" db="EMBL/GenBank/DDBJ databases">
        <authorList>
            <person name="Lin J."/>
        </authorList>
    </citation>
    <scope>NUCLEOTIDE SEQUENCE</scope>
</reference>
<feature type="domain" description="DNA-directed DNA polymerase family A palm" evidence="2">
    <location>
        <begin position="822"/>
        <end position="1050"/>
    </location>
</feature>
<dbReference type="EMBL" id="LR862145">
    <property type="protein sequence ID" value="CAD1826387.1"/>
    <property type="molecule type" value="Genomic_DNA"/>
</dbReference>
<dbReference type="FunFam" id="3.30.420.10:FF:000051">
    <property type="entry name" value="DNA polymerase I"/>
    <property type="match status" value="1"/>
</dbReference>
<accession>A0A6V7P6F7</accession>
<protein>
    <recommendedName>
        <fullName evidence="2">DNA-directed DNA polymerase family A palm domain-containing protein</fullName>
    </recommendedName>
</protein>
<dbReference type="InterPro" id="IPR002562">
    <property type="entry name" value="3'-5'_exonuclease_dom"/>
</dbReference>